<sequence length="229" mass="26313">MTIEAVFFDLFETLVTEFADGRRRSNRNYDYAKLLGLPNEAFKSEWGKRQARRMNGEFAAFEDVIRDIVACRGLPVNETAIQELKRARIEEKRLPFRHIRPEIVELLAFLRGRGIKLGLISNCTEEEVADWRESELSAYFDDCLFSYEAKCSKPDAAIYRLACDRLGARPEACAFVGDGGSGELEGASRCGMRVYHAHWFNTYIRSEFAKWASPRELMREFMREAGPEA</sequence>
<keyword evidence="1 2" id="KW-0378">Hydrolase</keyword>
<evidence type="ECO:0000313" key="3">
    <source>
        <dbReference type="Proteomes" id="UP000665561"/>
    </source>
</evidence>
<dbReference type="InterPro" id="IPR051540">
    <property type="entry name" value="S-2-haloacid_dehalogenase"/>
</dbReference>
<accession>A0ABW9XLD0</accession>
<dbReference type="SFLD" id="SFLDS00003">
    <property type="entry name" value="Haloacid_Dehalogenase"/>
    <property type="match status" value="1"/>
</dbReference>
<dbReference type="Pfam" id="PF00702">
    <property type="entry name" value="Hydrolase"/>
    <property type="match status" value="1"/>
</dbReference>
<dbReference type="NCBIfam" id="TIGR01549">
    <property type="entry name" value="HAD-SF-IA-v1"/>
    <property type="match status" value="1"/>
</dbReference>
<evidence type="ECO:0000313" key="2">
    <source>
        <dbReference type="EMBL" id="NBD23249.1"/>
    </source>
</evidence>
<protein>
    <submittedName>
        <fullName evidence="2">HAD-IA family hydrolase</fullName>
    </submittedName>
</protein>
<dbReference type="Gene3D" id="3.40.50.1000">
    <property type="entry name" value="HAD superfamily/HAD-like"/>
    <property type="match status" value="1"/>
</dbReference>
<dbReference type="PRINTS" id="PR00413">
    <property type="entry name" value="HADHALOGNASE"/>
</dbReference>
<dbReference type="GO" id="GO:0016787">
    <property type="term" value="F:hydrolase activity"/>
    <property type="evidence" value="ECO:0007669"/>
    <property type="project" value="UniProtKB-KW"/>
</dbReference>
<evidence type="ECO:0000256" key="1">
    <source>
        <dbReference type="ARBA" id="ARBA00022801"/>
    </source>
</evidence>
<name>A0ABW9XLD0_9BACL</name>
<dbReference type="InterPro" id="IPR006439">
    <property type="entry name" value="HAD-SF_hydro_IA"/>
</dbReference>
<reference evidence="2 3" key="1">
    <citation type="submission" date="2020-01" db="EMBL/GenBank/DDBJ databases">
        <title>Paenibacillus soybeanensis sp. nov. isolated from the nodules of soybean (Glycine max(L.) Merr).</title>
        <authorList>
            <person name="Wang H."/>
        </authorList>
    </citation>
    <scope>NUCLEOTIDE SEQUENCE [LARGE SCALE GENOMIC DNA]</scope>
    <source>
        <strain evidence="2 3">T1</strain>
    </source>
</reference>
<dbReference type="RefSeq" id="WP_161741675.1">
    <property type="nucleotide sequence ID" value="NZ_JAAAMV010000002.1"/>
</dbReference>
<dbReference type="NCBIfam" id="TIGR01509">
    <property type="entry name" value="HAD-SF-IA-v3"/>
    <property type="match status" value="1"/>
</dbReference>
<dbReference type="PANTHER" id="PTHR43316:SF3">
    <property type="entry name" value="HALOACID DEHALOGENASE, TYPE II (AFU_ORTHOLOGUE AFUA_2G07750)-RELATED"/>
    <property type="match status" value="1"/>
</dbReference>
<dbReference type="EMBL" id="JAAAMV010000002">
    <property type="protein sequence ID" value="NBD23249.1"/>
    <property type="molecule type" value="Genomic_DNA"/>
</dbReference>
<keyword evidence="3" id="KW-1185">Reference proteome</keyword>
<dbReference type="SUPFAM" id="SSF56784">
    <property type="entry name" value="HAD-like"/>
    <property type="match status" value="1"/>
</dbReference>
<proteinExistence type="predicted"/>
<organism evidence="2 3">
    <name type="scientific">Paenibacillus glycinis</name>
    <dbReference type="NCBI Taxonomy" id="2697035"/>
    <lineage>
        <taxon>Bacteria</taxon>
        <taxon>Bacillati</taxon>
        <taxon>Bacillota</taxon>
        <taxon>Bacilli</taxon>
        <taxon>Bacillales</taxon>
        <taxon>Paenibacillaceae</taxon>
        <taxon>Paenibacillus</taxon>
    </lineage>
</organism>
<dbReference type="SFLD" id="SFLDG01129">
    <property type="entry name" value="C1.5:_HAD__Beta-PGM__Phosphata"/>
    <property type="match status" value="1"/>
</dbReference>
<dbReference type="InterPro" id="IPR023214">
    <property type="entry name" value="HAD_sf"/>
</dbReference>
<dbReference type="Proteomes" id="UP000665561">
    <property type="component" value="Unassembled WGS sequence"/>
</dbReference>
<gene>
    <name evidence="2" type="ORF">GT019_05150</name>
</gene>
<dbReference type="PANTHER" id="PTHR43316">
    <property type="entry name" value="HYDROLASE, HALOACID DELAHOGENASE-RELATED"/>
    <property type="match status" value="1"/>
</dbReference>
<dbReference type="InterPro" id="IPR036412">
    <property type="entry name" value="HAD-like_sf"/>
</dbReference>
<comment type="caution">
    <text evidence="2">The sequence shown here is derived from an EMBL/GenBank/DDBJ whole genome shotgun (WGS) entry which is preliminary data.</text>
</comment>